<feature type="domain" description="Peptidase S1" evidence="23">
    <location>
        <begin position="701"/>
        <end position="948"/>
    </location>
</feature>
<dbReference type="Gene3D" id="2.40.10.10">
    <property type="entry name" value="Trypsin-like serine proteases"/>
    <property type="match status" value="3"/>
</dbReference>
<evidence type="ECO:0000256" key="21">
    <source>
        <dbReference type="SAM" id="SignalP"/>
    </source>
</evidence>
<keyword evidence="15 18" id="KW-1015">Disulfide bond</keyword>
<organism evidence="25 26">
    <name type="scientific">Acipenser oxyrinchus oxyrinchus</name>
    <dbReference type="NCBI Taxonomy" id="40147"/>
    <lineage>
        <taxon>Eukaryota</taxon>
        <taxon>Metazoa</taxon>
        <taxon>Chordata</taxon>
        <taxon>Craniata</taxon>
        <taxon>Vertebrata</taxon>
        <taxon>Euteleostomi</taxon>
        <taxon>Actinopterygii</taxon>
        <taxon>Chondrostei</taxon>
        <taxon>Acipenseriformes</taxon>
        <taxon>Acipenseridae</taxon>
        <taxon>Acipenser</taxon>
    </lineage>
</organism>
<dbReference type="Proteomes" id="UP001230051">
    <property type="component" value="Unassembled WGS sequence"/>
</dbReference>
<evidence type="ECO:0000256" key="20">
    <source>
        <dbReference type="RuleBase" id="RU363034"/>
    </source>
</evidence>
<dbReference type="SUPFAM" id="SSF57196">
    <property type="entry name" value="EGF/Laminin"/>
    <property type="match status" value="1"/>
</dbReference>
<keyword evidence="5 19" id="KW-0768">Sushi</keyword>
<evidence type="ECO:0000256" key="2">
    <source>
        <dbReference type="ARBA" id="ARBA00022525"/>
    </source>
</evidence>
<name>A0AAD8FZX9_ACIOX</name>
<dbReference type="EMBL" id="JAGXEW010000016">
    <property type="protein sequence ID" value="KAK1162423.1"/>
    <property type="molecule type" value="Genomic_DNA"/>
</dbReference>
<dbReference type="FunFam" id="2.40.10.10:FF:000050">
    <property type="entry name" value="mannan-binding lectin serine protease 1 isoform X1"/>
    <property type="match status" value="1"/>
</dbReference>
<evidence type="ECO:0000259" key="24">
    <source>
        <dbReference type="PROSITE" id="PS50923"/>
    </source>
</evidence>
<dbReference type="InterPro" id="IPR009003">
    <property type="entry name" value="Peptidase_S1_PA"/>
</dbReference>
<dbReference type="InterPro" id="IPR001314">
    <property type="entry name" value="Peptidase_S1A"/>
</dbReference>
<proteinExistence type="predicted"/>
<keyword evidence="10 20" id="KW-0378">Hydrolase</keyword>
<reference evidence="25" key="1">
    <citation type="submission" date="2022-02" db="EMBL/GenBank/DDBJ databases">
        <title>Atlantic sturgeon de novo genome assembly.</title>
        <authorList>
            <person name="Stock M."/>
            <person name="Klopp C."/>
            <person name="Guiguen Y."/>
            <person name="Cabau C."/>
            <person name="Parinello H."/>
            <person name="Santidrian Yebra-Pimentel E."/>
            <person name="Kuhl H."/>
            <person name="Dirks R.P."/>
            <person name="Guessner J."/>
            <person name="Wuertz S."/>
            <person name="Du K."/>
            <person name="Schartl M."/>
        </authorList>
    </citation>
    <scope>NUCLEOTIDE SEQUENCE</scope>
    <source>
        <strain evidence="25">STURGEONOMICS-FGT-2020</strain>
        <tissue evidence="25">Whole blood</tissue>
    </source>
</reference>
<dbReference type="PROSITE" id="PS00135">
    <property type="entry name" value="TRYPSIN_SER"/>
    <property type="match status" value="1"/>
</dbReference>
<dbReference type="GO" id="GO:0004252">
    <property type="term" value="F:serine-type endopeptidase activity"/>
    <property type="evidence" value="ECO:0007669"/>
    <property type="project" value="InterPro"/>
</dbReference>
<evidence type="ECO:0000256" key="18">
    <source>
        <dbReference type="PROSITE-ProRule" id="PRU00059"/>
    </source>
</evidence>
<protein>
    <submittedName>
        <fullName evidence="25">Mannan-binding lectin serine protease 1-like isoform X1</fullName>
    </submittedName>
</protein>
<evidence type="ECO:0000256" key="7">
    <source>
        <dbReference type="ARBA" id="ARBA00022723"/>
    </source>
</evidence>
<evidence type="ECO:0000256" key="5">
    <source>
        <dbReference type="ARBA" id="ARBA00022659"/>
    </source>
</evidence>
<feature type="domain" description="CUB" evidence="22">
    <location>
        <begin position="182"/>
        <end position="294"/>
    </location>
</feature>
<evidence type="ECO:0000259" key="23">
    <source>
        <dbReference type="PROSITE" id="PS50240"/>
    </source>
</evidence>
<dbReference type="CDD" id="cd00041">
    <property type="entry name" value="CUB"/>
    <property type="match status" value="2"/>
</dbReference>
<dbReference type="PROSITE" id="PS01186">
    <property type="entry name" value="EGF_2"/>
    <property type="match status" value="1"/>
</dbReference>
<keyword evidence="8 21" id="KW-0732">Signal</keyword>
<accession>A0AAD8FZX9</accession>
<dbReference type="FunFam" id="2.40.10.10:FF:000015">
    <property type="entry name" value="Atrial natriuretic peptide-converting enzyme"/>
    <property type="match status" value="1"/>
</dbReference>
<dbReference type="Pfam" id="PF00431">
    <property type="entry name" value="CUB"/>
    <property type="match status" value="2"/>
</dbReference>
<dbReference type="InterPro" id="IPR018097">
    <property type="entry name" value="EGF_Ca-bd_CS"/>
</dbReference>
<dbReference type="InterPro" id="IPR000742">
    <property type="entry name" value="EGF"/>
</dbReference>
<evidence type="ECO:0000256" key="9">
    <source>
        <dbReference type="ARBA" id="ARBA00022737"/>
    </source>
</evidence>
<dbReference type="PROSITE" id="PS01187">
    <property type="entry name" value="EGF_CA"/>
    <property type="match status" value="1"/>
</dbReference>
<keyword evidence="13" id="KW-0106">Calcium</keyword>
<dbReference type="SUPFAM" id="SSF49854">
    <property type="entry name" value="Spermadhesin, CUB domain"/>
    <property type="match status" value="2"/>
</dbReference>
<evidence type="ECO:0000256" key="4">
    <source>
        <dbReference type="ARBA" id="ARBA00022588"/>
    </source>
</evidence>
<feature type="signal peptide" evidence="21">
    <location>
        <begin position="1"/>
        <end position="18"/>
    </location>
</feature>
<dbReference type="Gene3D" id="2.60.120.290">
    <property type="entry name" value="Spermadhesin, CUB domain"/>
    <property type="match status" value="2"/>
</dbReference>
<dbReference type="FunFam" id="2.60.120.290:FF:000006">
    <property type="entry name" value="Mannan-binding lectin serine protease 1"/>
    <property type="match status" value="1"/>
</dbReference>
<dbReference type="GO" id="GO:0045087">
    <property type="term" value="P:innate immune response"/>
    <property type="evidence" value="ECO:0007669"/>
    <property type="project" value="UniProtKB-KW"/>
</dbReference>
<dbReference type="PROSITE" id="PS50240">
    <property type="entry name" value="TRYPSIN_DOM"/>
    <property type="match status" value="2"/>
</dbReference>
<evidence type="ECO:0000256" key="15">
    <source>
        <dbReference type="ARBA" id="ARBA00023157"/>
    </source>
</evidence>
<comment type="caution">
    <text evidence="25">The sequence shown here is derived from an EMBL/GenBank/DDBJ whole genome shotgun (WGS) entry which is preliminary data.</text>
</comment>
<dbReference type="InterPro" id="IPR000859">
    <property type="entry name" value="CUB_dom"/>
</dbReference>
<evidence type="ECO:0000256" key="13">
    <source>
        <dbReference type="ARBA" id="ARBA00022837"/>
    </source>
</evidence>
<keyword evidence="12 20" id="KW-0720">Serine protease</keyword>
<dbReference type="GO" id="GO:0005615">
    <property type="term" value="C:extracellular space"/>
    <property type="evidence" value="ECO:0007669"/>
    <property type="project" value="TreeGrafter"/>
</dbReference>
<keyword evidence="11" id="KW-0068">Autocatalytic cleavage</keyword>
<dbReference type="SUPFAM" id="SSF50494">
    <property type="entry name" value="Trypsin-like serine proteases"/>
    <property type="match status" value="2"/>
</dbReference>
<comment type="caution">
    <text evidence="19">Lacks conserved residue(s) required for the propagation of feature annotation.</text>
</comment>
<evidence type="ECO:0000259" key="22">
    <source>
        <dbReference type="PROSITE" id="PS01180"/>
    </source>
</evidence>
<dbReference type="SMART" id="SM00042">
    <property type="entry name" value="CUB"/>
    <property type="match status" value="2"/>
</dbReference>
<evidence type="ECO:0000256" key="17">
    <source>
        <dbReference type="ARBA" id="ARBA00023278"/>
    </source>
</evidence>
<dbReference type="Gene3D" id="2.10.70.10">
    <property type="entry name" value="Complement Module, domain 1"/>
    <property type="match status" value="2"/>
</dbReference>
<dbReference type="InterPro" id="IPR000436">
    <property type="entry name" value="Sushi_SCR_CCP_dom"/>
</dbReference>
<dbReference type="InterPro" id="IPR018114">
    <property type="entry name" value="TRYPSIN_HIS"/>
</dbReference>
<dbReference type="FunFam" id="2.60.120.290:FF:000012">
    <property type="entry name" value="mannan-binding lectin serine protease 1 isoform X1"/>
    <property type="match status" value="1"/>
</dbReference>
<evidence type="ECO:0000256" key="3">
    <source>
        <dbReference type="ARBA" id="ARBA00022536"/>
    </source>
</evidence>
<evidence type="ECO:0000256" key="10">
    <source>
        <dbReference type="ARBA" id="ARBA00022801"/>
    </source>
</evidence>
<dbReference type="CDD" id="cd00054">
    <property type="entry name" value="EGF_CA"/>
    <property type="match status" value="1"/>
</dbReference>
<evidence type="ECO:0000256" key="14">
    <source>
        <dbReference type="ARBA" id="ARBA00022859"/>
    </source>
</evidence>
<dbReference type="Gene3D" id="2.10.25.10">
    <property type="entry name" value="Laminin"/>
    <property type="match status" value="1"/>
</dbReference>
<dbReference type="Pfam" id="PF00089">
    <property type="entry name" value="Trypsin"/>
    <property type="match status" value="2"/>
</dbReference>
<sequence>MRSLILLALYIFMPQSGAVELTEMYGSIQSPRFPDSYPKNSEVSWNITVPEGFKIKLYFMHFDLEPSYLCEYDYVKIEAEQELLVTFCGRENTDTEQIPGEQVIMSPENSLSVSFRSDFSNEERFTGFEAHYTAVDVDECTERNDEELACDHYCHNYIGGYYCSCRFGYILHSDNRTCRVECSDNLFIERTGVITSSDFPNPYPKSSDCLYRIELQEGFVISLEFDDSFDIEDHPEVTCPYDYLKIKAGRKEFGPLCGERSPGRIETGSNSVQILFHSDNSGESRGWKLSYTAVGNPCPVPQPPENGKIEPVLAQYSFKDQVLITCDTGYNVLKDDIEAERYQIECRKEGTWSSSVPVCKIVDCGAPVELEHGSVSYDSRDNRTIFGSSIQYSCQGPRYHMYPAINSSTYICGEKGLWMNEELGSKRPSCMAACGQPVKPLPALLKRIVGGRNAELGFFPWQALIMVEDLSRVPEDKWFGSGALLSESWVLTAAHVLRSQRRDSTVVPVSKEHVTVYLGLHDVRNKRGAVNLTAEKIILHEDFDPWNYNNDIALVKLKEKVSMNPWVMPVCLPSVGQDSTDPEPHTLGLVAGWGISNPNVSMDNAVSSDLGMVSDVLQYVKLPVVLHSECKTSYKSRSGNYNITDNMFCAGFYEGGKDTCLGDSGGAFVMEDPQSKRWVAQGLVSWVCGAPQFSRVKRQRVANGHSATRGVSPWIAMLSRNGQPFCGGSLIGNKWIVTAAHCLLDPLHSGNPVPVTVSAASFQIILGKHRTKRKDDTEQTLQAEQLILHPSYQAATFEFDIALLQLSRPATFNNYVLPVCLPDESQHSALHEGDMMIVSGWGKQFLRRLPDSLMEIEIPIANQELCKMSYKSLNGKVTDDMLCAGEKEGGKDACQGDSGGPMVTLNRHSGRWFLAAVVSWGDGCGVSGRFGVYSNIVRSLSWIRNITGVENV</sequence>
<keyword evidence="16" id="KW-0325">Glycoprotein</keyword>
<feature type="chain" id="PRO_5042203332" evidence="21">
    <location>
        <begin position="19"/>
        <end position="952"/>
    </location>
</feature>
<keyword evidence="2" id="KW-0964">Secreted</keyword>
<evidence type="ECO:0000256" key="1">
    <source>
        <dbReference type="ARBA" id="ARBA00004613"/>
    </source>
</evidence>
<dbReference type="CDD" id="cd00033">
    <property type="entry name" value="CCP"/>
    <property type="match status" value="2"/>
</dbReference>
<dbReference type="InterPro" id="IPR035914">
    <property type="entry name" value="Sperma_CUB_dom_sf"/>
</dbReference>
<evidence type="ECO:0000256" key="16">
    <source>
        <dbReference type="ARBA" id="ARBA00023180"/>
    </source>
</evidence>
<dbReference type="SMART" id="SM00020">
    <property type="entry name" value="Tryp_SPc"/>
    <property type="match status" value="2"/>
</dbReference>
<dbReference type="AlphaFoldDB" id="A0AAD8FZX9"/>
<feature type="disulfide bond" evidence="18">
    <location>
        <begin position="182"/>
        <end position="209"/>
    </location>
</feature>
<dbReference type="InterPro" id="IPR033116">
    <property type="entry name" value="TRYPSIN_SER"/>
</dbReference>
<keyword evidence="3" id="KW-0245">EGF-like domain</keyword>
<dbReference type="SMART" id="SM00179">
    <property type="entry name" value="EGF_CA"/>
    <property type="match status" value="1"/>
</dbReference>
<dbReference type="SMART" id="SM00032">
    <property type="entry name" value="CCP"/>
    <property type="match status" value="2"/>
</dbReference>
<dbReference type="InterPro" id="IPR035976">
    <property type="entry name" value="Sushi/SCR/CCP_sf"/>
</dbReference>
<dbReference type="InterPro" id="IPR043504">
    <property type="entry name" value="Peptidase_S1_PA_chymotrypsin"/>
</dbReference>
<feature type="domain" description="Sushi" evidence="24">
    <location>
        <begin position="362"/>
        <end position="432"/>
    </location>
</feature>
<dbReference type="PROSITE" id="PS00134">
    <property type="entry name" value="TRYPSIN_HIS"/>
    <property type="match status" value="1"/>
</dbReference>
<dbReference type="GO" id="GO:0005509">
    <property type="term" value="F:calcium ion binding"/>
    <property type="evidence" value="ECO:0007669"/>
    <property type="project" value="InterPro"/>
</dbReference>
<dbReference type="CDD" id="cd00190">
    <property type="entry name" value="Tryp_SPc"/>
    <property type="match status" value="2"/>
</dbReference>
<keyword evidence="26" id="KW-1185">Reference proteome</keyword>
<evidence type="ECO:0000313" key="26">
    <source>
        <dbReference type="Proteomes" id="UP001230051"/>
    </source>
</evidence>
<dbReference type="GO" id="GO:0006508">
    <property type="term" value="P:proteolysis"/>
    <property type="evidence" value="ECO:0007669"/>
    <property type="project" value="UniProtKB-KW"/>
</dbReference>
<keyword evidence="7" id="KW-0479">Metal-binding</keyword>
<dbReference type="PANTHER" id="PTHR24255:SF13">
    <property type="entry name" value="MANNAN-BINDING LECTIN SERINE PROTEASE 1"/>
    <property type="match status" value="1"/>
</dbReference>
<dbReference type="SUPFAM" id="SSF57535">
    <property type="entry name" value="Complement control module/SCR domain"/>
    <property type="match status" value="2"/>
</dbReference>
<dbReference type="InterPro" id="IPR001881">
    <property type="entry name" value="EGF-like_Ca-bd_dom"/>
</dbReference>
<keyword evidence="9" id="KW-0677">Repeat</keyword>
<dbReference type="PROSITE" id="PS50923">
    <property type="entry name" value="SUSHI"/>
    <property type="match status" value="2"/>
</dbReference>
<comment type="subcellular location">
    <subcellularLocation>
        <location evidence="1">Secreted</location>
    </subcellularLocation>
</comment>
<dbReference type="InterPro" id="IPR001254">
    <property type="entry name" value="Trypsin_dom"/>
</dbReference>
<dbReference type="PANTHER" id="PTHR24255">
    <property type="entry name" value="COMPLEMENT COMPONENT 1, S SUBCOMPONENT-RELATED"/>
    <property type="match status" value="1"/>
</dbReference>
<keyword evidence="4" id="KW-0399">Innate immunity</keyword>
<evidence type="ECO:0000313" key="25">
    <source>
        <dbReference type="EMBL" id="KAK1162423.1"/>
    </source>
</evidence>
<evidence type="ECO:0000256" key="8">
    <source>
        <dbReference type="ARBA" id="ARBA00022729"/>
    </source>
</evidence>
<dbReference type="FunFam" id="2.40.10.10:FF:000054">
    <property type="entry name" value="Complement C1r subcomponent"/>
    <property type="match status" value="1"/>
</dbReference>
<feature type="domain" description="Peptidase S1" evidence="23">
    <location>
        <begin position="448"/>
        <end position="703"/>
    </location>
</feature>
<evidence type="ECO:0000256" key="11">
    <source>
        <dbReference type="ARBA" id="ARBA00022813"/>
    </source>
</evidence>
<dbReference type="PROSITE" id="PS01180">
    <property type="entry name" value="CUB"/>
    <property type="match status" value="2"/>
</dbReference>
<evidence type="ECO:0000256" key="12">
    <source>
        <dbReference type="ARBA" id="ARBA00022825"/>
    </source>
</evidence>
<keyword evidence="17" id="KW-0379">Hydroxylation</keyword>
<feature type="domain" description="CUB" evidence="22">
    <location>
        <begin position="15"/>
        <end position="135"/>
    </location>
</feature>
<evidence type="ECO:0000256" key="19">
    <source>
        <dbReference type="PROSITE-ProRule" id="PRU00302"/>
    </source>
</evidence>
<dbReference type="Pfam" id="PF00084">
    <property type="entry name" value="Sushi"/>
    <property type="match status" value="1"/>
</dbReference>
<dbReference type="FunFam" id="2.10.70.10:FF:000016">
    <property type="entry name" value="Mannan-binding lectin serine protease 1"/>
    <property type="match status" value="1"/>
</dbReference>
<keyword evidence="14" id="KW-0391">Immunity</keyword>
<dbReference type="PRINTS" id="PR00722">
    <property type="entry name" value="CHYMOTRYPSIN"/>
</dbReference>
<gene>
    <name evidence="25" type="primary">MASP1</name>
    <name evidence="25" type="ORF">AOXY_G17283</name>
</gene>
<dbReference type="FunFam" id="2.10.25.10:FF:000059">
    <property type="entry name" value="Mannan-binding lectin serine protease 1"/>
    <property type="match status" value="1"/>
</dbReference>
<evidence type="ECO:0000256" key="6">
    <source>
        <dbReference type="ARBA" id="ARBA00022670"/>
    </source>
</evidence>
<feature type="domain" description="Sushi" evidence="24">
    <location>
        <begin position="296"/>
        <end position="361"/>
    </location>
</feature>
<keyword evidence="6 20" id="KW-0645">Protease</keyword>